<evidence type="ECO:0000313" key="17">
    <source>
        <dbReference type="Proteomes" id="UP001238601"/>
    </source>
</evidence>
<feature type="binding site" evidence="12">
    <location>
        <position position="95"/>
    </location>
    <ligand>
        <name>GTP</name>
        <dbReference type="ChEBI" id="CHEBI:37565"/>
    </ligand>
</feature>
<dbReference type="GO" id="GO:0061799">
    <property type="term" value="F:cyclic pyranopterin monophosphate synthase activity"/>
    <property type="evidence" value="ECO:0007669"/>
    <property type="project" value="TreeGrafter"/>
</dbReference>
<evidence type="ECO:0000256" key="2">
    <source>
        <dbReference type="ARBA" id="ARBA00022485"/>
    </source>
</evidence>
<feature type="binding site" evidence="12">
    <location>
        <position position="62"/>
    </location>
    <ligand>
        <name>GTP</name>
        <dbReference type="ChEBI" id="CHEBI:37565"/>
    </ligand>
</feature>
<feature type="binding site" evidence="12">
    <location>
        <position position="119"/>
    </location>
    <ligand>
        <name>S-adenosyl-L-methionine</name>
        <dbReference type="ChEBI" id="CHEBI:59789"/>
    </ligand>
</feature>
<name>A0A6I4UAD3_9SPHN</name>
<evidence type="ECO:0000256" key="5">
    <source>
        <dbReference type="ARBA" id="ARBA00022741"/>
    </source>
</evidence>
<keyword evidence="10 12" id="KW-0456">Lyase</keyword>
<dbReference type="CDD" id="cd21117">
    <property type="entry name" value="Twitch_MoaA"/>
    <property type="match status" value="1"/>
</dbReference>
<keyword evidence="7 12" id="KW-0411">Iron-sulfur</keyword>
<dbReference type="GO" id="GO:0061798">
    <property type="term" value="F:GTP 3',8'-cyclase activity"/>
    <property type="evidence" value="ECO:0007669"/>
    <property type="project" value="UniProtKB-UniRule"/>
</dbReference>
<reference evidence="15 16" key="1">
    <citation type="submission" date="2019-12" db="EMBL/GenBank/DDBJ databases">
        <title>Genomic-based taxomic classification of the family Erythrobacteraceae.</title>
        <authorList>
            <person name="Xu L."/>
        </authorList>
    </citation>
    <scope>NUCLEOTIDE SEQUENCE [LARGE SCALE GENOMIC DNA]</scope>
    <source>
        <strain evidence="15 16">CGMCC 1.8703</strain>
    </source>
</reference>
<dbReference type="SFLD" id="SFLDG01067">
    <property type="entry name" value="SPASM/twitch_domain_containing"/>
    <property type="match status" value="1"/>
</dbReference>
<evidence type="ECO:0000256" key="4">
    <source>
        <dbReference type="ARBA" id="ARBA00022723"/>
    </source>
</evidence>
<dbReference type="PROSITE" id="PS01305">
    <property type="entry name" value="MOAA_NIFB_PQQE"/>
    <property type="match status" value="1"/>
</dbReference>
<comment type="similarity">
    <text evidence="12">Belongs to the radical SAM superfamily. MoaA family.</text>
</comment>
<accession>A0A6I4UAD3</accession>
<comment type="caution">
    <text evidence="12">Lacks conserved residue(s) required for the propagation of feature annotation.</text>
</comment>
<keyword evidence="17" id="KW-1185">Reference proteome</keyword>
<dbReference type="Proteomes" id="UP000439914">
    <property type="component" value="Unassembled WGS sequence"/>
</dbReference>
<feature type="binding site" evidence="12">
    <location>
        <position position="20"/>
    </location>
    <ligand>
        <name>[4Fe-4S] cluster</name>
        <dbReference type="ChEBI" id="CHEBI:49883"/>
        <label>1</label>
        <note>4Fe-4S-S-AdoMet</note>
    </ligand>
</feature>
<feature type="binding site" evidence="12">
    <location>
        <position position="255"/>
    </location>
    <ligand>
        <name>[4Fe-4S] cluster</name>
        <dbReference type="ChEBI" id="CHEBI:49883"/>
        <label>2</label>
        <note>4Fe-4S-substrate</note>
    </ligand>
</feature>
<feature type="binding site" evidence="12">
    <location>
        <position position="27"/>
    </location>
    <ligand>
        <name>[4Fe-4S] cluster</name>
        <dbReference type="ChEBI" id="CHEBI:49883"/>
        <label>1</label>
        <note>4Fe-4S-S-AdoMet</note>
    </ligand>
</feature>
<dbReference type="EMBL" id="JAUSWK010000002">
    <property type="protein sequence ID" value="MDQ0566133.1"/>
    <property type="molecule type" value="Genomic_DNA"/>
</dbReference>
<keyword evidence="5 12" id="KW-0547">Nucleotide-binding</keyword>
<feature type="binding site" evidence="12">
    <location>
        <position position="189"/>
    </location>
    <ligand>
        <name>S-adenosyl-L-methionine</name>
        <dbReference type="ChEBI" id="CHEBI:59789"/>
    </ligand>
</feature>
<keyword evidence="3 12" id="KW-0949">S-adenosyl-L-methionine</keyword>
<comment type="caution">
    <text evidence="15">The sequence shown here is derived from an EMBL/GenBank/DDBJ whole genome shotgun (WGS) entry which is preliminary data.</text>
</comment>
<dbReference type="GO" id="GO:0051539">
    <property type="term" value="F:4 iron, 4 sulfur cluster binding"/>
    <property type="evidence" value="ECO:0007669"/>
    <property type="project" value="UniProtKB-UniRule"/>
</dbReference>
<dbReference type="UniPathway" id="UPA00344"/>
<keyword evidence="4 12" id="KW-0479">Metal-binding</keyword>
<reference evidence="14 17" key="2">
    <citation type="submission" date="2023-07" db="EMBL/GenBank/DDBJ databases">
        <title>Genomic Encyclopedia of Type Strains, Phase IV (KMG-IV): sequencing the most valuable type-strain genomes for metagenomic binning, comparative biology and taxonomic classification.</title>
        <authorList>
            <person name="Goeker M."/>
        </authorList>
    </citation>
    <scope>NUCLEOTIDE SEQUENCE [LARGE SCALE GENOMIC DNA]</scope>
    <source>
        <strain evidence="14 17">DSM 14432</strain>
    </source>
</reference>
<feature type="binding site" evidence="12">
    <location>
        <position position="13"/>
    </location>
    <ligand>
        <name>GTP</name>
        <dbReference type="ChEBI" id="CHEBI:37565"/>
    </ligand>
</feature>
<dbReference type="InterPro" id="IPR013483">
    <property type="entry name" value="MoaA"/>
</dbReference>
<keyword evidence="6 12" id="KW-0408">Iron</keyword>
<dbReference type="GO" id="GO:1904047">
    <property type="term" value="F:S-adenosyl-L-methionine binding"/>
    <property type="evidence" value="ECO:0007669"/>
    <property type="project" value="UniProtKB-UniRule"/>
</dbReference>
<sequence length="325" mass="36209">MRDAHGRQIDYIRLSVTDRCNLRCTYCMAEEMEFLPRRDLLTFEEIETLARHLVVRGVRRIRLTGGEPLVRKGVLELVERLARLRTHGLDELTLTTNGTRLPEMAQDLFDVGVRRINISLDTLRRDRFAELTRRDEFERVVSGIDAARDAGLAVRINAVAMRGTNDDEMRDLLAWCGARGLDLALIEAMPLGEVSVDRPAAHLPLDAVREELERHFTLVPSLHRTGGPARYFDVAETGTRIGLITPLSNNFCAGCNRIRISATGTVYGCLGHDQKVELRDIVRAGGEAALDEALERLLAGKPLRHAFDAAQSEPALARHMSVTGG</sequence>
<evidence type="ECO:0000256" key="12">
    <source>
        <dbReference type="HAMAP-Rule" id="MF_01225"/>
    </source>
</evidence>
<dbReference type="InterPro" id="IPR013785">
    <property type="entry name" value="Aldolase_TIM"/>
</dbReference>
<dbReference type="InterPro" id="IPR006638">
    <property type="entry name" value="Elp3/MiaA/NifB-like_rSAM"/>
</dbReference>
<feature type="binding site" evidence="12">
    <location>
        <position position="26"/>
    </location>
    <ligand>
        <name>S-adenosyl-L-methionine</name>
        <dbReference type="ChEBI" id="CHEBI:59789"/>
    </ligand>
</feature>
<dbReference type="GO" id="GO:0005525">
    <property type="term" value="F:GTP binding"/>
    <property type="evidence" value="ECO:0007669"/>
    <property type="project" value="UniProtKB-UniRule"/>
</dbReference>
<dbReference type="PROSITE" id="PS51918">
    <property type="entry name" value="RADICAL_SAM"/>
    <property type="match status" value="1"/>
</dbReference>
<feature type="binding site" evidence="12">
    <location>
        <position position="24"/>
    </location>
    <ligand>
        <name>[4Fe-4S] cluster</name>
        <dbReference type="ChEBI" id="CHEBI:49883"/>
        <label>1</label>
        <note>4Fe-4S-S-AdoMet</note>
    </ligand>
</feature>
<evidence type="ECO:0000313" key="15">
    <source>
        <dbReference type="EMBL" id="MXP34494.1"/>
    </source>
</evidence>
<comment type="cofactor">
    <cofactor evidence="12">
        <name>[4Fe-4S] cluster</name>
        <dbReference type="ChEBI" id="CHEBI:49883"/>
    </cofactor>
    <text evidence="12">Binds 2 [4Fe-4S] clusters. Binds 1 [4Fe-4S] cluster coordinated with 3 cysteines and an exchangeable S-adenosyl-L-methionine and 1 [4Fe-4S] cluster coordinated with 3 cysteines and the GTP-derived substrate.</text>
</comment>
<feature type="binding site" evidence="12">
    <location>
        <position position="269"/>
    </location>
    <ligand>
        <name>[4Fe-4S] cluster</name>
        <dbReference type="ChEBI" id="CHEBI:49883"/>
        <label>2</label>
        <note>4Fe-4S-substrate</note>
    </ligand>
</feature>
<dbReference type="InterPro" id="IPR040064">
    <property type="entry name" value="MoaA-like"/>
</dbReference>
<dbReference type="Pfam" id="PF06463">
    <property type="entry name" value="Mob_synth_C"/>
    <property type="match status" value="1"/>
</dbReference>
<proteinExistence type="inferred from homology"/>
<evidence type="ECO:0000256" key="10">
    <source>
        <dbReference type="ARBA" id="ARBA00023239"/>
    </source>
</evidence>
<evidence type="ECO:0000256" key="3">
    <source>
        <dbReference type="ARBA" id="ARBA00022691"/>
    </source>
</evidence>
<dbReference type="AlphaFoldDB" id="A0A6I4UAD3"/>
<dbReference type="InterPro" id="IPR050105">
    <property type="entry name" value="MoCo_biosynth_MoaA/MoaC"/>
</dbReference>
<dbReference type="NCBIfam" id="TIGR02666">
    <property type="entry name" value="moaA"/>
    <property type="match status" value="1"/>
</dbReference>
<dbReference type="GeneID" id="93686495"/>
<evidence type="ECO:0000313" key="16">
    <source>
        <dbReference type="Proteomes" id="UP000439914"/>
    </source>
</evidence>
<dbReference type="Gene3D" id="3.20.20.70">
    <property type="entry name" value="Aldolase class I"/>
    <property type="match status" value="1"/>
</dbReference>
<comment type="catalytic activity">
    <reaction evidence="11 12">
        <text>GTP + AH2 + S-adenosyl-L-methionine = (8S)-3',8-cyclo-7,8-dihydroguanosine 5'-triphosphate + 5'-deoxyadenosine + L-methionine + A + H(+)</text>
        <dbReference type="Rhea" id="RHEA:49576"/>
        <dbReference type="ChEBI" id="CHEBI:13193"/>
        <dbReference type="ChEBI" id="CHEBI:15378"/>
        <dbReference type="ChEBI" id="CHEBI:17319"/>
        <dbReference type="ChEBI" id="CHEBI:17499"/>
        <dbReference type="ChEBI" id="CHEBI:37565"/>
        <dbReference type="ChEBI" id="CHEBI:57844"/>
        <dbReference type="ChEBI" id="CHEBI:59789"/>
        <dbReference type="ChEBI" id="CHEBI:131766"/>
        <dbReference type="EC" id="4.1.99.22"/>
    </reaction>
</comment>
<comment type="subunit">
    <text evidence="12">Monomer and homodimer.</text>
</comment>
<dbReference type="Proteomes" id="UP001238601">
    <property type="component" value="Unassembled WGS sequence"/>
</dbReference>
<feature type="binding site" evidence="12">
    <location>
        <position position="66"/>
    </location>
    <ligand>
        <name>S-adenosyl-L-methionine</name>
        <dbReference type="ChEBI" id="CHEBI:59789"/>
    </ligand>
</feature>
<dbReference type="InterPro" id="IPR010505">
    <property type="entry name" value="MoaA_twitch"/>
</dbReference>
<dbReference type="EC" id="4.1.99.22" evidence="1 12"/>
<evidence type="ECO:0000256" key="1">
    <source>
        <dbReference type="ARBA" id="ARBA00012167"/>
    </source>
</evidence>
<dbReference type="Pfam" id="PF04055">
    <property type="entry name" value="Radical_SAM"/>
    <property type="match status" value="1"/>
</dbReference>
<dbReference type="HAMAP" id="MF_01225_B">
    <property type="entry name" value="MoaA_B"/>
    <property type="match status" value="1"/>
</dbReference>
<organism evidence="15 16">
    <name type="scientific">Qipengyuania citrea</name>
    <dbReference type="NCBI Taxonomy" id="225971"/>
    <lineage>
        <taxon>Bacteria</taxon>
        <taxon>Pseudomonadati</taxon>
        <taxon>Pseudomonadota</taxon>
        <taxon>Alphaproteobacteria</taxon>
        <taxon>Sphingomonadales</taxon>
        <taxon>Erythrobacteraceae</taxon>
        <taxon>Qipengyuania</taxon>
    </lineage>
</organism>
<dbReference type="SMART" id="SM00729">
    <property type="entry name" value="Elp3"/>
    <property type="match status" value="1"/>
</dbReference>
<dbReference type="SFLD" id="SFLDS00029">
    <property type="entry name" value="Radical_SAM"/>
    <property type="match status" value="1"/>
</dbReference>
<feature type="binding site" evidence="12">
    <location>
        <position position="252"/>
    </location>
    <ligand>
        <name>[4Fe-4S] cluster</name>
        <dbReference type="ChEBI" id="CHEBI:49883"/>
        <label>2</label>
        <note>4Fe-4S-substrate</note>
    </ligand>
</feature>
<dbReference type="GO" id="GO:0006777">
    <property type="term" value="P:Mo-molybdopterin cofactor biosynthetic process"/>
    <property type="evidence" value="ECO:0007669"/>
    <property type="project" value="UniProtKB-UniRule"/>
</dbReference>
<dbReference type="SUPFAM" id="SSF102114">
    <property type="entry name" value="Radical SAM enzymes"/>
    <property type="match status" value="1"/>
</dbReference>
<evidence type="ECO:0000259" key="13">
    <source>
        <dbReference type="PROSITE" id="PS51918"/>
    </source>
</evidence>
<dbReference type="InterPro" id="IPR058240">
    <property type="entry name" value="rSAM_sf"/>
</dbReference>
<feature type="domain" description="Radical SAM core" evidence="13">
    <location>
        <begin position="4"/>
        <end position="229"/>
    </location>
</feature>
<evidence type="ECO:0000256" key="7">
    <source>
        <dbReference type="ARBA" id="ARBA00023014"/>
    </source>
</evidence>
<keyword evidence="8 12" id="KW-0342">GTP-binding</keyword>
<dbReference type="InterPro" id="IPR000385">
    <property type="entry name" value="MoaA_NifB_PqqE_Fe-S-bd_CS"/>
</dbReference>
<dbReference type="CDD" id="cd01335">
    <property type="entry name" value="Radical_SAM"/>
    <property type="match status" value="1"/>
</dbReference>
<feature type="binding site" evidence="12">
    <location>
        <begin position="257"/>
        <end position="259"/>
    </location>
    <ligand>
        <name>GTP</name>
        <dbReference type="ChEBI" id="CHEBI:37565"/>
    </ligand>
</feature>
<dbReference type="RefSeq" id="WP_160766001.1">
    <property type="nucleotide sequence ID" value="NZ_JAUSWK010000002.1"/>
</dbReference>
<gene>
    <name evidence="12 15" type="primary">moaA</name>
    <name evidence="15" type="ORF">GRI55_01770</name>
    <name evidence="14" type="ORF">QOZ97_001666</name>
</gene>
<evidence type="ECO:0000256" key="8">
    <source>
        <dbReference type="ARBA" id="ARBA00023134"/>
    </source>
</evidence>
<keyword evidence="2 12" id="KW-0004">4Fe-4S</keyword>
<evidence type="ECO:0000313" key="14">
    <source>
        <dbReference type="EMBL" id="MDQ0566133.1"/>
    </source>
</evidence>
<evidence type="ECO:0000256" key="6">
    <source>
        <dbReference type="ARBA" id="ARBA00023004"/>
    </source>
</evidence>
<dbReference type="InterPro" id="IPR007197">
    <property type="entry name" value="rSAM"/>
</dbReference>
<dbReference type="PANTHER" id="PTHR22960:SF0">
    <property type="entry name" value="MOLYBDENUM COFACTOR BIOSYNTHESIS PROTEIN 1"/>
    <property type="match status" value="1"/>
</dbReference>
<comment type="function">
    <text evidence="12">Catalyzes the cyclization of GTP to (8S)-3',8-cyclo-7,8-dihydroguanosine 5'-triphosphate.</text>
</comment>
<dbReference type="GO" id="GO:0046872">
    <property type="term" value="F:metal ion binding"/>
    <property type="evidence" value="ECO:0007669"/>
    <property type="project" value="UniProtKB-KW"/>
</dbReference>
<dbReference type="SFLD" id="SFLDG01386">
    <property type="entry name" value="main_SPASM_domain-containing"/>
    <property type="match status" value="1"/>
</dbReference>
<dbReference type="SFLD" id="SFLDG01383">
    <property type="entry name" value="cyclic_pyranopterin_phosphate"/>
    <property type="match status" value="1"/>
</dbReference>
<evidence type="ECO:0000256" key="9">
    <source>
        <dbReference type="ARBA" id="ARBA00023150"/>
    </source>
</evidence>
<keyword evidence="9 12" id="KW-0501">Molybdenum cofactor biosynthesis</keyword>
<evidence type="ECO:0000256" key="11">
    <source>
        <dbReference type="ARBA" id="ARBA00048697"/>
    </source>
</evidence>
<dbReference type="EMBL" id="WTYG01000001">
    <property type="protein sequence ID" value="MXP34494.1"/>
    <property type="molecule type" value="Genomic_DNA"/>
</dbReference>
<comment type="pathway">
    <text evidence="12">Cofactor biosynthesis; molybdopterin biosynthesis.</text>
</comment>
<protein>
    <recommendedName>
        <fullName evidence="1 12">GTP 3',8-cyclase</fullName>
        <ecNumber evidence="1 12">4.1.99.22</ecNumber>
    </recommendedName>
    <alternativeName>
        <fullName evidence="12">Molybdenum cofactor biosynthesis protein A</fullName>
    </alternativeName>
</protein>
<dbReference type="PANTHER" id="PTHR22960">
    <property type="entry name" value="MOLYBDOPTERIN COFACTOR SYNTHESIS PROTEIN A"/>
    <property type="match status" value="1"/>
</dbReference>